<keyword evidence="1" id="KW-0240">DNA-directed RNA polymerase</keyword>
<evidence type="ECO:0000313" key="6">
    <source>
        <dbReference type="EMBL" id="CBK20322.2"/>
    </source>
</evidence>
<evidence type="ECO:0000259" key="5">
    <source>
        <dbReference type="SMART" id="SM00662"/>
    </source>
</evidence>
<dbReference type="Gene3D" id="3.30.1360.10">
    <property type="entry name" value="RNA polymerase, RBP11-like subunit"/>
    <property type="match status" value="1"/>
</dbReference>
<dbReference type="OMA" id="KKKCRAF"/>
<dbReference type="GO" id="GO:0005666">
    <property type="term" value="C:RNA polymerase III complex"/>
    <property type="evidence" value="ECO:0007669"/>
    <property type="project" value="TreeGrafter"/>
</dbReference>
<name>D8LXL7_BLAHO</name>
<gene>
    <name evidence="6" type="ORF">GSBLH_T00000674001</name>
</gene>
<dbReference type="NCBIfam" id="NF001988">
    <property type="entry name" value="PRK00783.1"/>
    <property type="match status" value="1"/>
</dbReference>
<dbReference type="InterPro" id="IPR022842">
    <property type="entry name" value="RNAP_Rpo3/Rpb3/RPAC1"/>
</dbReference>
<dbReference type="Gene3D" id="2.170.120.12">
    <property type="entry name" value="DNA-directed RNA polymerase, insert domain"/>
    <property type="match status" value="1"/>
</dbReference>
<comment type="similarity">
    <text evidence="3">Belongs to the archaeal Rpo3/eukaryotic RPB3 RNA polymerase subunit family.</text>
</comment>
<proteinExistence type="inferred from homology"/>
<evidence type="ECO:0000256" key="3">
    <source>
        <dbReference type="ARBA" id="ARBA00025804"/>
    </source>
</evidence>
<dbReference type="GO" id="GO:0005736">
    <property type="term" value="C:RNA polymerase I complex"/>
    <property type="evidence" value="ECO:0007669"/>
    <property type="project" value="TreeGrafter"/>
</dbReference>
<dbReference type="InterPro" id="IPR036603">
    <property type="entry name" value="RBP11-like"/>
</dbReference>
<dbReference type="GeneID" id="24917974"/>
<dbReference type="PANTHER" id="PTHR11800">
    <property type="entry name" value="DNA-DIRECTED RNA POLYMERASE"/>
    <property type="match status" value="1"/>
</dbReference>
<sequence>MPGKKPIAAVEFSGIRDVVETSHAVEHYLDGLDENLKINILSQSDEQVVFELVGVDASIANALRRVLIAEVPTMAISTVFMNNNTSVMQDEVLCHRLGLIPIKADANDFDYICPPGENGHNRSDFTDKNSLKFNLRVTCPSLSELQKAANNRNVEYLTVYSQSLELEKLGRQLDLPEGQIGLVHDDIILTKLAPGQAIDLECYATKGVGEDHAKWSPVCTAVYRMRPSIRFPKPLVGEDAERMKQICPMGVFDIEDIGGEKTLHVAHDLNCTMCRECIRLPENREKVQLGVIRNDFIFSVESTGCVSAKSLVPRALEVLKQKCETIIKELEELENGVPMEEEDEEEKKIMVEEEEEEEEGMKMEKE</sequence>
<dbReference type="InterPro" id="IPR050518">
    <property type="entry name" value="Rpo3/RPB3_RNA_Pol_subunit"/>
</dbReference>
<dbReference type="AlphaFoldDB" id="D8LXL7"/>
<evidence type="ECO:0000256" key="1">
    <source>
        <dbReference type="ARBA" id="ARBA00022478"/>
    </source>
</evidence>
<dbReference type="FunCoup" id="D8LXL7">
    <property type="interactions" value="306"/>
</dbReference>
<dbReference type="GO" id="GO:0006351">
    <property type="term" value="P:DNA-templated transcription"/>
    <property type="evidence" value="ECO:0007669"/>
    <property type="project" value="InterPro"/>
</dbReference>
<accession>D8LXL7</accession>
<evidence type="ECO:0000256" key="4">
    <source>
        <dbReference type="SAM" id="MobiDB-lite"/>
    </source>
</evidence>
<dbReference type="Pfam" id="PF01193">
    <property type="entry name" value="RNA_pol_L"/>
    <property type="match status" value="1"/>
</dbReference>
<keyword evidence="7" id="KW-1185">Reference proteome</keyword>
<dbReference type="Pfam" id="PF01000">
    <property type="entry name" value="RNA_pol_A_bac"/>
    <property type="match status" value="1"/>
</dbReference>
<protein>
    <recommendedName>
        <fullName evidence="5">DNA-directed RNA polymerase RpoA/D/Rpb3-type domain-containing protein</fullName>
    </recommendedName>
</protein>
<dbReference type="SUPFAM" id="SSF56553">
    <property type="entry name" value="Insert subdomain of RNA polymerase alpha subunit"/>
    <property type="match status" value="1"/>
</dbReference>
<dbReference type="InterPro" id="IPR036643">
    <property type="entry name" value="RNApol_insert_sf"/>
</dbReference>
<dbReference type="GO" id="GO:0046983">
    <property type="term" value="F:protein dimerization activity"/>
    <property type="evidence" value="ECO:0007669"/>
    <property type="project" value="InterPro"/>
</dbReference>
<dbReference type="CDD" id="cd07032">
    <property type="entry name" value="RNAP_I_II_AC40"/>
    <property type="match status" value="1"/>
</dbReference>
<dbReference type="SMART" id="SM00662">
    <property type="entry name" value="RPOLD"/>
    <property type="match status" value="1"/>
</dbReference>
<keyword evidence="2" id="KW-0804">Transcription</keyword>
<evidence type="ECO:0000256" key="2">
    <source>
        <dbReference type="ARBA" id="ARBA00023163"/>
    </source>
</evidence>
<dbReference type="SUPFAM" id="SSF55257">
    <property type="entry name" value="RBP11-like subunits of RNA polymerase"/>
    <property type="match status" value="1"/>
</dbReference>
<dbReference type="PANTHER" id="PTHR11800:SF13">
    <property type="entry name" value="DNA-DIRECTED RNA POLYMERASES I AND III SUBUNIT RPAC1"/>
    <property type="match status" value="1"/>
</dbReference>
<dbReference type="Proteomes" id="UP000008312">
    <property type="component" value="Unassembled WGS sequence"/>
</dbReference>
<dbReference type="EMBL" id="FN668639">
    <property type="protein sequence ID" value="CBK20322.2"/>
    <property type="molecule type" value="Genomic_DNA"/>
</dbReference>
<dbReference type="InterPro" id="IPR011263">
    <property type="entry name" value="DNA-dir_RNA_pol_RpoA/D/Rpb3"/>
</dbReference>
<organism evidence="6">
    <name type="scientific">Blastocystis hominis</name>
    <dbReference type="NCBI Taxonomy" id="12968"/>
    <lineage>
        <taxon>Eukaryota</taxon>
        <taxon>Sar</taxon>
        <taxon>Stramenopiles</taxon>
        <taxon>Bigyra</taxon>
        <taxon>Opalozoa</taxon>
        <taxon>Opalinata</taxon>
        <taxon>Blastocystidae</taxon>
        <taxon>Blastocystis</taxon>
    </lineage>
</organism>
<reference evidence="6" key="1">
    <citation type="submission" date="2010-02" db="EMBL/GenBank/DDBJ databases">
        <title>Sequencing and annotation of the Blastocystis hominis genome.</title>
        <authorList>
            <person name="Wincker P."/>
        </authorList>
    </citation>
    <scope>NUCLEOTIDE SEQUENCE</scope>
    <source>
        <strain evidence="6">Singapore isolate B</strain>
    </source>
</reference>
<evidence type="ECO:0000313" key="7">
    <source>
        <dbReference type="Proteomes" id="UP000008312"/>
    </source>
</evidence>
<feature type="compositionally biased region" description="Acidic residues" evidence="4">
    <location>
        <begin position="334"/>
        <end position="345"/>
    </location>
</feature>
<dbReference type="RefSeq" id="XP_012894370.1">
    <property type="nucleotide sequence ID" value="XM_013038916.1"/>
</dbReference>
<feature type="domain" description="DNA-directed RNA polymerase RpoA/D/Rpb3-type" evidence="5">
    <location>
        <begin position="47"/>
        <end position="329"/>
    </location>
</feature>
<feature type="region of interest" description="Disordered" evidence="4">
    <location>
        <begin position="334"/>
        <end position="366"/>
    </location>
</feature>
<dbReference type="InterPro" id="IPR033901">
    <property type="entry name" value="RNAPI/III_AC40"/>
</dbReference>
<dbReference type="InParanoid" id="D8LXL7"/>
<dbReference type="OrthoDB" id="270173at2759"/>
<dbReference type="GO" id="GO:0003899">
    <property type="term" value="F:DNA-directed RNA polymerase activity"/>
    <property type="evidence" value="ECO:0007669"/>
    <property type="project" value="InterPro"/>
</dbReference>
<dbReference type="HAMAP" id="MF_00320">
    <property type="entry name" value="RNApol_arch_Rpo3"/>
    <property type="match status" value="1"/>
</dbReference>
<dbReference type="InterPro" id="IPR011262">
    <property type="entry name" value="DNA-dir_RNA_pol_insert"/>
</dbReference>